<dbReference type="Proteomes" id="UP000480266">
    <property type="component" value="Unassembled WGS sequence"/>
</dbReference>
<protein>
    <submittedName>
        <fullName evidence="1">Oligoendopeptidase F</fullName>
    </submittedName>
</protein>
<name>A0A7C9RCZ6_9BRAD</name>
<gene>
    <name evidence="1" type="ORF">G4V63_04055</name>
</gene>
<keyword evidence="2" id="KW-1185">Reference proteome</keyword>
<sequence>MTESNAVAKRQEIHEKYRWRLEDIYSDDTLWEKDFTLIKEMLPEVAKFRGSIGKSGEALLSCLELKDKV</sequence>
<dbReference type="EMBL" id="JAAMRR010000210">
    <property type="protein sequence ID" value="NGX94423.1"/>
    <property type="molecule type" value="Genomic_DNA"/>
</dbReference>
<proteinExistence type="predicted"/>
<evidence type="ECO:0000313" key="1">
    <source>
        <dbReference type="EMBL" id="NGX94423.1"/>
    </source>
</evidence>
<comment type="caution">
    <text evidence="1">The sequence shown here is derived from an EMBL/GenBank/DDBJ whole genome shotgun (WGS) entry which is preliminary data.</text>
</comment>
<reference evidence="1" key="1">
    <citation type="submission" date="2020-02" db="EMBL/GenBank/DDBJ databases">
        <title>Draft genome sequence of Candidatus Afipia apatlaquensis IBT-C3, a potential strain for decolorization of textile dyes.</title>
        <authorList>
            <person name="Sanchez-Reyes A."/>
            <person name="Breton-Deval L."/>
            <person name="Mangelson H."/>
            <person name="Sanchez-Flores A."/>
        </authorList>
    </citation>
    <scope>NUCLEOTIDE SEQUENCE [LARGE SCALE GENOMIC DNA]</scope>
    <source>
        <strain evidence="1">IBT-C3</strain>
    </source>
</reference>
<feature type="non-terminal residue" evidence="1">
    <location>
        <position position="69"/>
    </location>
</feature>
<accession>A0A7C9RCZ6</accession>
<dbReference type="AlphaFoldDB" id="A0A7C9RCZ6"/>
<evidence type="ECO:0000313" key="2">
    <source>
        <dbReference type="Proteomes" id="UP000480266"/>
    </source>
</evidence>
<organism evidence="1 2">
    <name type="scientific">Candidatus Afipia apatlaquensis</name>
    <dbReference type="NCBI Taxonomy" id="2712852"/>
    <lineage>
        <taxon>Bacteria</taxon>
        <taxon>Pseudomonadati</taxon>
        <taxon>Pseudomonadota</taxon>
        <taxon>Alphaproteobacteria</taxon>
        <taxon>Hyphomicrobiales</taxon>
        <taxon>Nitrobacteraceae</taxon>
        <taxon>Afipia</taxon>
    </lineage>
</organism>